<dbReference type="Pfam" id="PF00389">
    <property type="entry name" value="2-Hacid_dh"/>
    <property type="match status" value="1"/>
</dbReference>
<accession>A0AA46A3X3</accession>
<organism evidence="7 9">
    <name type="scientific">Paracoccus saliphilus</name>
    <dbReference type="NCBI Taxonomy" id="405559"/>
    <lineage>
        <taxon>Bacteria</taxon>
        <taxon>Pseudomonadati</taxon>
        <taxon>Pseudomonadota</taxon>
        <taxon>Alphaproteobacteria</taxon>
        <taxon>Rhodobacterales</taxon>
        <taxon>Paracoccaceae</taxon>
        <taxon>Paracoccus</taxon>
    </lineage>
</organism>
<protein>
    <submittedName>
        <fullName evidence="8">2-hydroxyacid dehydrogenase</fullName>
    </submittedName>
    <submittedName>
        <fullName evidence="7">Lactate dehydrogenase</fullName>
    </submittedName>
</protein>
<keyword evidence="10" id="KW-1185">Reference proteome</keyword>
<proteinExistence type="inferred from homology"/>
<keyword evidence="3" id="KW-0520">NAD</keyword>
<dbReference type="InterPro" id="IPR036291">
    <property type="entry name" value="NAD(P)-bd_dom_sf"/>
</dbReference>
<sequence length="318" mass="34181">MAIGPVAVLEPITGEAQARIMAICEGFDLRFPKSGAPKNFAEIIGDAKYVVTRGLRFPPEVLERANALELIHQWGTGIDGIPLEKARDRGIAVARSPGINAPTVAEGTIALMLATLRRLPQVHADFRSGQWDMPDLWKQSRDLGSCTVGLVGMGAIAQEVVKRLRGFGCEVIYTRASGPSSEIDLRFADLPQLLAEADIVSLHLPLTETSRHLIDATAIAKMKPEAILINTSRGGVVDEAALIAALREGRLGAAGLDVFDTEPANPDNPLLGMDSTVTLPHVAARTLDNFDRMVSHWAGNIRAHAEGRRIDPACIVLD</sequence>
<evidence type="ECO:0000259" key="6">
    <source>
        <dbReference type="Pfam" id="PF02826"/>
    </source>
</evidence>
<dbReference type="RefSeq" id="WP_076522338.1">
    <property type="nucleotide sequence ID" value="NZ_CP067140.1"/>
</dbReference>
<name>A0AA46A3X3_9RHOB</name>
<dbReference type="GO" id="GO:0016618">
    <property type="term" value="F:hydroxypyruvate reductase [NAD(P)H] activity"/>
    <property type="evidence" value="ECO:0007669"/>
    <property type="project" value="TreeGrafter"/>
</dbReference>
<dbReference type="InterPro" id="IPR050223">
    <property type="entry name" value="D-isomer_2-hydroxyacid_DH"/>
</dbReference>
<dbReference type="AlphaFoldDB" id="A0AA46A3X3"/>
<evidence type="ECO:0000256" key="3">
    <source>
        <dbReference type="ARBA" id="ARBA00023027"/>
    </source>
</evidence>
<evidence type="ECO:0000313" key="8">
    <source>
        <dbReference type="EMBL" id="WCR03343.1"/>
    </source>
</evidence>
<feature type="domain" description="D-isomer specific 2-hydroxyacid dehydrogenase catalytic" evidence="5">
    <location>
        <begin position="6"/>
        <end position="309"/>
    </location>
</feature>
<dbReference type="Pfam" id="PF02826">
    <property type="entry name" value="2-Hacid_dh_C"/>
    <property type="match status" value="1"/>
</dbReference>
<evidence type="ECO:0000256" key="2">
    <source>
        <dbReference type="ARBA" id="ARBA00023002"/>
    </source>
</evidence>
<dbReference type="Proteomes" id="UP000186216">
    <property type="component" value="Unassembled WGS sequence"/>
</dbReference>
<evidence type="ECO:0000256" key="1">
    <source>
        <dbReference type="ARBA" id="ARBA00005854"/>
    </source>
</evidence>
<dbReference type="InterPro" id="IPR029753">
    <property type="entry name" value="D-isomer_DH_CS"/>
</dbReference>
<evidence type="ECO:0000259" key="5">
    <source>
        <dbReference type="Pfam" id="PF00389"/>
    </source>
</evidence>
<dbReference type="PANTHER" id="PTHR10996">
    <property type="entry name" value="2-HYDROXYACID DEHYDROGENASE-RELATED"/>
    <property type="match status" value="1"/>
</dbReference>
<dbReference type="InterPro" id="IPR006140">
    <property type="entry name" value="D-isomer_DH_NAD-bd"/>
</dbReference>
<reference evidence="7 9" key="1">
    <citation type="submission" date="2017-01" db="EMBL/GenBank/DDBJ databases">
        <authorList>
            <person name="Varghese N."/>
            <person name="Submissions S."/>
        </authorList>
    </citation>
    <scope>NUCLEOTIDE SEQUENCE [LARGE SCALE GENOMIC DNA]</scope>
    <source>
        <strain evidence="7 9">DSM 18447</strain>
    </source>
</reference>
<dbReference type="Proteomes" id="UP001215549">
    <property type="component" value="Chromosome"/>
</dbReference>
<reference evidence="8 10" key="2">
    <citation type="submission" date="2021-01" db="EMBL/GenBank/DDBJ databases">
        <title>Biogeographic distribution of Paracoccus.</title>
        <authorList>
            <person name="Hollensteiner J."/>
            <person name="Leineberger J."/>
            <person name="Brinkhoff T."/>
            <person name="Daniel R."/>
        </authorList>
    </citation>
    <scope>NUCLEOTIDE SEQUENCE [LARGE SCALE GENOMIC DNA]</scope>
    <source>
        <strain evidence="8 10">DSM 18447</strain>
    </source>
</reference>
<dbReference type="SUPFAM" id="SSF52283">
    <property type="entry name" value="Formate/glycerate dehydrogenase catalytic domain-like"/>
    <property type="match status" value="1"/>
</dbReference>
<feature type="domain" description="D-isomer specific 2-hydroxyacid dehydrogenase NAD-binding" evidence="6">
    <location>
        <begin position="109"/>
        <end position="283"/>
    </location>
</feature>
<dbReference type="PROSITE" id="PS00670">
    <property type="entry name" value="D_2_HYDROXYACID_DH_2"/>
    <property type="match status" value="1"/>
</dbReference>
<dbReference type="GO" id="GO:0051287">
    <property type="term" value="F:NAD binding"/>
    <property type="evidence" value="ECO:0007669"/>
    <property type="project" value="InterPro"/>
</dbReference>
<dbReference type="SUPFAM" id="SSF51735">
    <property type="entry name" value="NAD(P)-binding Rossmann-fold domains"/>
    <property type="match status" value="1"/>
</dbReference>
<dbReference type="GO" id="GO:0005829">
    <property type="term" value="C:cytosol"/>
    <property type="evidence" value="ECO:0007669"/>
    <property type="project" value="TreeGrafter"/>
</dbReference>
<comment type="similarity">
    <text evidence="1 4">Belongs to the D-isomer specific 2-hydroxyacid dehydrogenase family.</text>
</comment>
<evidence type="ECO:0000313" key="9">
    <source>
        <dbReference type="Proteomes" id="UP000186216"/>
    </source>
</evidence>
<dbReference type="FunFam" id="3.40.50.720:FF:000203">
    <property type="entry name" value="D-3-phosphoglycerate dehydrogenase (SerA)"/>
    <property type="match status" value="1"/>
</dbReference>
<dbReference type="EMBL" id="FTOU01000001">
    <property type="protein sequence ID" value="SIS51861.1"/>
    <property type="molecule type" value="Genomic_DNA"/>
</dbReference>
<keyword evidence="2 4" id="KW-0560">Oxidoreductase</keyword>
<dbReference type="GO" id="GO:0030267">
    <property type="term" value="F:glyoxylate reductase (NADPH) activity"/>
    <property type="evidence" value="ECO:0007669"/>
    <property type="project" value="TreeGrafter"/>
</dbReference>
<dbReference type="InterPro" id="IPR006139">
    <property type="entry name" value="D-isomer_2_OHA_DH_cat_dom"/>
</dbReference>
<dbReference type="PANTHER" id="PTHR10996:SF178">
    <property type="entry name" value="2-HYDROXYACID DEHYDROGENASE YGL185C-RELATED"/>
    <property type="match status" value="1"/>
</dbReference>
<evidence type="ECO:0000313" key="10">
    <source>
        <dbReference type="Proteomes" id="UP001215549"/>
    </source>
</evidence>
<evidence type="ECO:0000256" key="4">
    <source>
        <dbReference type="RuleBase" id="RU003719"/>
    </source>
</evidence>
<gene>
    <name evidence="8" type="ORF">JHX88_00730</name>
    <name evidence="7" type="ORF">SAMN05421772_101216</name>
</gene>
<dbReference type="Gene3D" id="3.40.50.720">
    <property type="entry name" value="NAD(P)-binding Rossmann-like Domain"/>
    <property type="match status" value="2"/>
</dbReference>
<evidence type="ECO:0000313" key="7">
    <source>
        <dbReference type="EMBL" id="SIS51861.1"/>
    </source>
</evidence>
<dbReference type="EMBL" id="CP067140">
    <property type="protein sequence ID" value="WCR03343.1"/>
    <property type="molecule type" value="Genomic_DNA"/>
</dbReference>
<dbReference type="CDD" id="cd12175">
    <property type="entry name" value="2-Hacid_dh_11"/>
    <property type="match status" value="1"/>
</dbReference>